<gene>
    <name evidence="3" type="ORF">BBO_00461</name>
</gene>
<feature type="region of interest" description="Disordered" evidence="1">
    <location>
        <begin position="92"/>
        <end position="153"/>
    </location>
</feature>
<dbReference type="OrthoDB" id="5367275at2759"/>
<feature type="compositionally biased region" description="Basic and acidic residues" evidence="1">
    <location>
        <begin position="109"/>
        <end position="120"/>
    </location>
</feature>
<dbReference type="Proteomes" id="UP000076863">
    <property type="component" value="Unassembled WGS sequence"/>
</dbReference>
<comment type="caution">
    <text evidence="3">The sequence shown here is derived from an EMBL/GenBank/DDBJ whole genome shotgun (WGS) entry which is preliminary data.</text>
</comment>
<feature type="transmembrane region" description="Helical" evidence="2">
    <location>
        <begin position="12"/>
        <end position="34"/>
    </location>
</feature>
<dbReference type="EMBL" id="AZHA01000001">
    <property type="protein sequence ID" value="OAA52620.1"/>
    <property type="molecule type" value="Genomic_DNA"/>
</dbReference>
<organism evidence="3 4">
    <name type="scientific">Beauveria brongniartii RCEF 3172</name>
    <dbReference type="NCBI Taxonomy" id="1081107"/>
    <lineage>
        <taxon>Eukaryota</taxon>
        <taxon>Fungi</taxon>
        <taxon>Dikarya</taxon>
        <taxon>Ascomycota</taxon>
        <taxon>Pezizomycotina</taxon>
        <taxon>Sordariomycetes</taxon>
        <taxon>Hypocreomycetidae</taxon>
        <taxon>Hypocreales</taxon>
        <taxon>Cordycipitaceae</taxon>
        <taxon>Beauveria</taxon>
        <taxon>Beauveria brongniartii</taxon>
    </lineage>
</organism>
<reference evidence="3 4" key="1">
    <citation type="journal article" date="2016" name="Genome Biol. Evol.">
        <title>Divergent and convergent evolution of fungal pathogenicity.</title>
        <authorList>
            <person name="Shang Y."/>
            <person name="Xiao G."/>
            <person name="Zheng P."/>
            <person name="Cen K."/>
            <person name="Zhan S."/>
            <person name="Wang C."/>
        </authorList>
    </citation>
    <scope>NUCLEOTIDE SEQUENCE [LARGE SCALE GENOMIC DNA]</scope>
    <source>
        <strain evidence="3 4">RCEF 3172</strain>
    </source>
</reference>
<name>A0A162M8U9_9HYPO</name>
<evidence type="ECO:0000256" key="1">
    <source>
        <dbReference type="SAM" id="MobiDB-lite"/>
    </source>
</evidence>
<keyword evidence="2" id="KW-0812">Transmembrane</keyword>
<accession>A0A162M8U9</accession>
<protein>
    <submittedName>
        <fullName evidence="3">Uncharacterized protein</fullName>
    </submittedName>
</protein>
<feature type="compositionally biased region" description="Polar residues" evidence="1">
    <location>
        <begin position="121"/>
        <end position="143"/>
    </location>
</feature>
<proteinExistence type="predicted"/>
<evidence type="ECO:0000313" key="4">
    <source>
        <dbReference type="Proteomes" id="UP000076863"/>
    </source>
</evidence>
<keyword evidence="2" id="KW-0472">Membrane</keyword>
<evidence type="ECO:0000256" key="2">
    <source>
        <dbReference type="SAM" id="Phobius"/>
    </source>
</evidence>
<keyword evidence="4" id="KW-1185">Reference proteome</keyword>
<dbReference type="AlphaFoldDB" id="A0A162M8U9"/>
<keyword evidence="2" id="KW-1133">Transmembrane helix</keyword>
<sequence length="188" mass="21949">MKRVLLTSSQVSIFLTGIVIFLCTLALFLSGYVIQQRTVNDLREAIRPRHRPVTKPHLPERFKARITELEDGSIVFYESEAKEEARLQRQHIEVRESTNPEEPQPELADETRASQEEELNKATQQQRKMLQDIQSKTTQQSWAVENPDPWAKSKVPVDAVERRQMIRDELKRLSVSDGPVPWSKRIWY</sequence>
<evidence type="ECO:0000313" key="3">
    <source>
        <dbReference type="EMBL" id="OAA52620.1"/>
    </source>
</evidence>